<dbReference type="PANTHER" id="PTHR11804">
    <property type="entry name" value="PROTEASE M3 THIMET OLIGOPEPTIDASE-RELATED"/>
    <property type="match status" value="1"/>
</dbReference>
<dbReference type="SUPFAM" id="SSF55486">
    <property type="entry name" value="Metalloproteases ('zincins'), catalytic domain"/>
    <property type="match status" value="1"/>
</dbReference>
<dbReference type="AlphaFoldDB" id="A0A545V2W7"/>
<dbReference type="InterPro" id="IPR024079">
    <property type="entry name" value="MetalloPept_cat_dom_sf"/>
</dbReference>
<dbReference type="PANTHER" id="PTHR11804:SF84">
    <property type="entry name" value="SACCHAROLYSIN"/>
    <property type="match status" value="1"/>
</dbReference>
<accession>A0A545V2W7</accession>
<evidence type="ECO:0000256" key="1">
    <source>
        <dbReference type="ARBA" id="ARBA00006040"/>
    </source>
</evidence>
<dbReference type="Pfam" id="PF01432">
    <property type="entry name" value="Peptidase_M3"/>
    <property type="match status" value="1"/>
</dbReference>
<keyword evidence="10" id="KW-1185">Reference proteome</keyword>
<dbReference type="Gene3D" id="3.40.390.10">
    <property type="entry name" value="Collagenase (Catalytic Domain)"/>
    <property type="match status" value="1"/>
</dbReference>
<dbReference type="Proteomes" id="UP000315783">
    <property type="component" value="Unassembled WGS sequence"/>
</dbReference>
<dbReference type="GO" id="GO:0005758">
    <property type="term" value="C:mitochondrial intermembrane space"/>
    <property type="evidence" value="ECO:0007669"/>
    <property type="project" value="TreeGrafter"/>
</dbReference>
<dbReference type="GO" id="GO:0004222">
    <property type="term" value="F:metalloendopeptidase activity"/>
    <property type="evidence" value="ECO:0007669"/>
    <property type="project" value="InterPro"/>
</dbReference>
<evidence type="ECO:0000256" key="4">
    <source>
        <dbReference type="ARBA" id="ARBA00022801"/>
    </source>
</evidence>
<evidence type="ECO:0000313" key="10">
    <source>
        <dbReference type="Proteomes" id="UP000315783"/>
    </source>
</evidence>
<evidence type="ECO:0000313" key="9">
    <source>
        <dbReference type="EMBL" id="TQV96066.1"/>
    </source>
</evidence>
<dbReference type="EMBL" id="SPUK01000006">
    <property type="protein sequence ID" value="TQV96066.1"/>
    <property type="molecule type" value="Genomic_DNA"/>
</dbReference>
<comment type="cofactor">
    <cofactor evidence="7">
        <name>Zn(2+)</name>
        <dbReference type="ChEBI" id="CHEBI:29105"/>
    </cofactor>
    <text evidence="7">Binds 1 zinc ion.</text>
</comment>
<sequence>MKIIISKLQSVKEEVIENVSIEDATFDTVMRPILKAEDATIHQDGGTIWMQQYGSSDLATQEAVAEARRLIIEHESSWEANEELFELLLAARKRGDGLDRESKLLLDKAIIQCRIAGCGSLDKTAKAEFIKETLALEKLCVQAQDNIAHENSGVWFTEDELEGTPAADLERFKKHEKNRSIETKRGKEIFVAFANGGQRSIITNATSAETRRKMYLENEKAFSANILLMQEIVERRQKKAQLLGFRTHAHLKMENRLLQTPEQVQELIDSSRAGLKERAERELAVLRERRRRDLTADSDAVDSSFPPWDRLYYQRLVQADRNYDAEAFSEYFPVDIVPAAMLGVFESYLGLAFVEVPKDEIGKDKIWHESVTVFAVWDVRRPDREFVGYLYFDLFWRENKFRGAHNVTLEYGFEKADGSRKYPSTILMSAFPTPDDTGCALLKHPDVVTVFHELGHAIHNLVSRTKYFRFHGTNLPPDFVEMPSLMLENWCWMPEVLVSLSTHYAHVRPEYRAKWQAKNPGADLPPRRIPSKMVEARVKYRFANEATWFLGQLAISQFDLTIHSATTAEAAKALNIQQLWYDIHTDMLGFDYSECRAAGADMVSFHHLVGGYDMAYYSYPCCLIFATELFKNVFSRDPSSKDAWERYRTGVLEYGGSHPDLLQLLRDLLGHEPTATPLVQQLNTAEL</sequence>
<evidence type="ECO:0000256" key="3">
    <source>
        <dbReference type="ARBA" id="ARBA00022723"/>
    </source>
</evidence>
<dbReference type="CDD" id="cd06455">
    <property type="entry name" value="M3A_TOP"/>
    <property type="match status" value="1"/>
</dbReference>
<dbReference type="GO" id="GO:0006508">
    <property type="term" value="P:proteolysis"/>
    <property type="evidence" value="ECO:0007669"/>
    <property type="project" value="UniProtKB-KW"/>
</dbReference>
<evidence type="ECO:0000256" key="2">
    <source>
        <dbReference type="ARBA" id="ARBA00022670"/>
    </source>
</evidence>
<feature type="domain" description="Peptidase M3A/M3B catalytic" evidence="8">
    <location>
        <begin position="203"/>
        <end position="683"/>
    </location>
</feature>
<comment type="similarity">
    <text evidence="1 7">Belongs to the peptidase M3 family.</text>
</comment>
<dbReference type="InterPro" id="IPR045090">
    <property type="entry name" value="Pept_M3A_M3B"/>
</dbReference>
<keyword evidence="5 7" id="KW-0862">Zinc</keyword>
<evidence type="ECO:0000256" key="5">
    <source>
        <dbReference type="ARBA" id="ARBA00022833"/>
    </source>
</evidence>
<protein>
    <submittedName>
        <fullName evidence="9">Metallopeptidase MepB</fullName>
    </submittedName>
</protein>
<dbReference type="InterPro" id="IPR024080">
    <property type="entry name" value="Neurolysin/TOP_N"/>
</dbReference>
<dbReference type="GO" id="GO:0006518">
    <property type="term" value="P:peptide metabolic process"/>
    <property type="evidence" value="ECO:0007669"/>
    <property type="project" value="TreeGrafter"/>
</dbReference>
<dbReference type="OrthoDB" id="534666at2759"/>
<dbReference type="GO" id="GO:0046872">
    <property type="term" value="F:metal ion binding"/>
    <property type="evidence" value="ECO:0007669"/>
    <property type="project" value="UniProtKB-UniRule"/>
</dbReference>
<organism evidence="9 10">
    <name type="scientific">Cordyceps javanica</name>
    <dbReference type="NCBI Taxonomy" id="43265"/>
    <lineage>
        <taxon>Eukaryota</taxon>
        <taxon>Fungi</taxon>
        <taxon>Dikarya</taxon>
        <taxon>Ascomycota</taxon>
        <taxon>Pezizomycotina</taxon>
        <taxon>Sordariomycetes</taxon>
        <taxon>Hypocreomycetidae</taxon>
        <taxon>Hypocreales</taxon>
        <taxon>Cordycipitaceae</taxon>
        <taxon>Cordyceps</taxon>
    </lineage>
</organism>
<reference evidence="9 10" key="1">
    <citation type="journal article" date="2019" name="Appl. Microbiol. Biotechnol.">
        <title>Genome sequence of Isaria javanica and comparative genome analysis insights into family S53 peptidase evolution in fungal entomopathogens.</title>
        <authorList>
            <person name="Lin R."/>
            <person name="Zhang X."/>
            <person name="Xin B."/>
            <person name="Zou M."/>
            <person name="Gao Y."/>
            <person name="Qin F."/>
            <person name="Hu Q."/>
            <person name="Xie B."/>
            <person name="Cheng X."/>
        </authorList>
    </citation>
    <scope>NUCLEOTIDE SEQUENCE [LARGE SCALE GENOMIC DNA]</scope>
    <source>
        <strain evidence="9 10">IJ1G</strain>
    </source>
</reference>
<keyword evidence="4 7" id="KW-0378">Hydrolase</keyword>
<gene>
    <name evidence="9" type="ORF">IF1G_04649</name>
</gene>
<dbReference type="InterPro" id="IPR024077">
    <property type="entry name" value="Neurolysin/TOP_dom2"/>
</dbReference>
<proteinExistence type="inferred from homology"/>
<dbReference type="Gene3D" id="1.10.1370.10">
    <property type="entry name" value="Neurolysin, domain 3"/>
    <property type="match status" value="1"/>
</dbReference>
<keyword evidence="3 7" id="KW-0479">Metal-binding</keyword>
<name>A0A545V2W7_9HYPO</name>
<dbReference type="Gene3D" id="1.20.1050.40">
    <property type="entry name" value="Endopeptidase. Chain P, domain 1"/>
    <property type="match status" value="1"/>
</dbReference>
<comment type="caution">
    <text evidence="9">The sequence shown here is derived from an EMBL/GenBank/DDBJ whole genome shotgun (WGS) entry which is preliminary data.</text>
</comment>
<evidence type="ECO:0000256" key="6">
    <source>
        <dbReference type="ARBA" id="ARBA00023049"/>
    </source>
</evidence>
<dbReference type="InterPro" id="IPR001567">
    <property type="entry name" value="Pept_M3A_M3B_dom"/>
</dbReference>
<keyword evidence="6 7" id="KW-0482">Metalloprotease</keyword>
<evidence type="ECO:0000259" key="8">
    <source>
        <dbReference type="Pfam" id="PF01432"/>
    </source>
</evidence>
<evidence type="ECO:0000256" key="7">
    <source>
        <dbReference type="RuleBase" id="RU003435"/>
    </source>
</evidence>
<keyword evidence="2 7" id="KW-0645">Protease</keyword>
<dbReference type="FunFam" id="3.40.390.10:FF:000074">
    <property type="entry name" value="Metalloprotease"/>
    <property type="match status" value="1"/>
</dbReference>